<dbReference type="OrthoDB" id="2083338at2"/>
<evidence type="ECO:0000313" key="1">
    <source>
        <dbReference type="EMBL" id="OAO82588.1"/>
    </source>
</evidence>
<evidence type="ECO:0000313" key="2">
    <source>
        <dbReference type="Proteomes" id="UP000078336"/>
    </source>
</evidence>
<name>A0A178TLR8_9BACL</name>
<dbReference type="AlphaFoldDB" id="A0A178TLR8"/>
<proteinExistence type="predicted"/>
<gene>
    <name evidence="1" type="ORF">TAF16_0208</name>
</gene>
<keyword evidence="2" id="KW-1185">Reference proteome</keyword>
<accession>A0A178TLR8</accession>
<reference evidence="1 2" key="1">
    <citation type="submission" date="2016-03" db="EMBL/GenBank/DDBJ databases">
        <title>Spore heat resistance.</title>
        <authorList>
            <person name="Boekhorst J."/>
            <person name="Berendsen E.M."/>
            <person name="Wells-Bennik M.H."/>
            <person name="Kuipers O.P."/>
        </authorList>
    </citation>
    <scope>NUCLEOTIDE SEQUENCE [LARGE SCALE GENOMIC DNA]</scope>
    <source>
        <strain evidence="1 2">AF16</strain>
    </source>
</reference>
<dbReference type="EMBL" id="LUCQ01000018">
    <property type="protein sequence ID" value="OAO82588.1"/>
    <property type="molecule type" value="Genomic_DNA"/>
</dbReference>
<organism evidence="1 2">
    <name type="scientific">Anoxybacillus flavithermus</name>
    <dbReference type="NCBI Taxonomy" id="33934"/>
    <lineage>
        <taxon>Bacteria</taxon>
        <taxon>Bacillati</taxon>
        <taxon>Bacillota</taxon>
        <taxon>Bacilli</taxon>
        <taxon>Bacillales</taxon>
        <taxon>Anoxybacillaceae</taxon>
        <taxon>Anoxybacillus</taxon>
    </lineage>
</organism>
<dbReference type="RefSeq" id="WP_081254014.1">
    <property type="nucleotide sequence ID" value="NZ_LUCQ01000018.1"/>
</dbReference>
<sequence length="183" mass="20000">MAYSVVRLDNLKAVYTGHIFSVKAPEELQNGFVGHLGGFVSGEREVRTLEKPTTTSIEQKGLVLIAHSPINYDETRMANASEQNYKIAQDEVVRAYELNEHDIFSVTKEGIDLIGSDPVVGNYVIAQNKSFKLKEVSTLNGKEAFVGKIVAKETVGTTTVVGANGTVGRVLEYVVIEVIKNVK</sequence>
<protein>
    <submittedName>
        <fullName evidence="1">Uncharacterized protein</fullName>
    </submittedName>
</protein>
<dbReference type="PATRIC" id="fig|33934.7.peg.1684"/>
<dbReference type="Proteomes" id="UP000078336">
    <property type="component" value="Unassembled WGS sequence"/>
</dbReference>
<comment type="caution">
    <text evidence="1">The sequence shown here is derived from an EMBL/GenBank/DDBJ whole genome shotgun (WGS) entry which is preliminary data.</text>
</comment>